<dbReference type="PANTHER" id="PTHR35089:SF1">
    <property type="entry name" value="CHAPERONE PROTEIN SKP"/>
    <property type="match status" value="1"/>
</dbReference>
<dbReference type="SMART" id="SM00935">
    <property type="entry name" value="OmpH"/>
    <property type="match status" value="1"/>
</dbReference>
<sequence precursor="true">MDKLVSMASRFIRCYSAGLLLMALSGQAMAEDSGVIERPVRIAIVNVATLLAESPQSKAANAKLKADYLPREEKLGIEQKAIAQLEEELATQIEVLPEEERVQRERELREHQRNYSRAMEDFREEVRVARDQAIDSLQTEIIQAIGEVRERDQIDIVLRESNYIVASDRIDITAKVMRYLEAKFQQKAPATTRVPMPAPDAGKQE</sequence>
<dbReference type="SUPFAM" id="SSF111384">
    <property type="entry name" value="OmpH-like"/>
    <property type="match status" value="1"/>
</dbReference>
<evidence type="ECO:0000313" key="6">
    <source>
        <dbReference type="Proteomes" id="UP000005317"/>
    </source>
</evidence>
<accession>A0A656HJR9</accession>
<keyword evidence="6" id="KW-1185">Reference proteome</keyword>
<evidence type="ECO:0000256" key="2">
    <source>
        <dbReference type="ARBA" id="ARBA00022729"/>
    </source>
</evidence>
<gene>
    <name evidence="5" type="ORF">Thini_3972</name>
</gene>
<dbReference type="RefSeq" id="WP_002710344.1">
    <property type="nucleotide sequence ID" value="NZ_JH651384.1"/>
</dbReference>
<feature type="coiled-coil region" evidence="3">
    <location>
        <begin position="82"/>
        <end position="132"/>
    </location>
</feature>
<keyword evidence="3" id="KW-0175">Coiled coil</keyword>
<dbReference type="InterPro" id="IPR024930">
    <property type="entry name" value="Skp_dom_sf"/>
</dbReference>
<dbReference type="Proteomes" id="UP000005317">
    <property type="component" value="Unassembled WGS sequence"/>
</dbReference>
<dbReference type="OrthoDB" id="5623981at2"/>
<protein>
    <submittedName>
        <fullName evidence="5">Outer membrane chaperone Skp (OmpH)</fullName>
    </submittedName>
</protein>
<feature type="chain" id="PRO_5025035646" evidence="4">
    <location>
        <begin position="31"/>
        <end position="205"/>
    </location>
</feature>
<organism evidence="5 6">
    <name type="scientific">Thiothrix nivea (strain ATCC 35100 / DSM 5205 / JP2)</name>
    <dbReference type="NCBI Taxonomy" id="870187"/>
    <lineage>
        <taxon>Bacteria</taxon>
        <taxon>Pseudomonadati</taxon>
        <taxon>Pseudomonadota</taxon>
        <taxon>Gammaproteobacteria</taxon>
        <taxon>Thiotrichales</taxon>
        <taxon>Thiotrichaceae</taxon>
        <taxon>Thiothrix</taxon>
    </lineage>
</organism>
<evidence type="ECO:0000313" key="5">
    <source>
        <dbReference type="EMBL" id="EIJ36472.1"/>
    </source>
</evidence>
<dbReference type="GO" id="GO:0051082">
    <property type="term" value="F:unfolded protein binding"/>
    <property type="evidence" value="ECO:0007669"/>
    <property type="project" value="InterPro"/>
</dbReference>
<evidence type="ECO:0000256" key="4">
    <source>
        <dbReference type="SAM" id="SignalP"/>
    </source>
</evidence>
<keyword evidence="2 4" id="KW-0732">Signal</keyword>
<comment type="similarity">
    <text evidence="1">Belongs to the Skp family.</text>
</comment>
<feature type="signal peptide" evidence="4">
    <location>
        <begin position="1"/>
        <end position="30"/>
    </location>
</feature>
<evidence type="ECO:0000256" key="1">
    <source>
        <dbReference type="ARBA" id="ARBA00009091"/>
    </source>
</evidence>
<dbReference type="Gene3D" id="3.30.910.20">
    <property type="entry name" value="Skp domain"/>
    <property type="match status" value="1"/>
</dbReference>
<name>A0A656HJR9_THINJ</name>
<proteinExistence type="inferred from homology"/>
<dbReference type="GO" id="GO:0050821">
    <property type="term" value="P:protein stabilization"/>
    <property type="evidence" value="ECO:0007669"/>
    <property type="project" value="TreeGrafter"/>
</dbReference>
<dbReference type="GO" id="GO:0005829">
    <property type="term" value="C:cytosol"/>
    <property type="evidence" value="ECO:0007669"/>
    <property type="project" value="TreeGrafter"/>
</dbReference>
<reference evidence="6" key="1">
    <citation type="journal article" date="2011" name="Stand. Genomic Sci.">
        <title>Genome sequence of the filamentous, gliding Thiothrix nivea neotype strain (JP2(T)).</title>
        <authorList>
            <person name="Lapidus A."/>
            <person name="Nolan M."/>
            <person name="Lucas S."/>
            <person name="Glavina Del Rio T."/>
            <person name="Tice H."/>
            <person name="Cheng J.F."/>
            <person name="Tapia R."/>
            <person name="Han C."/>
            <person name="Goodwin L."/>
            <person name="Pitluck S."/>
            <person name="Liolios K."/>
            <person name="Pagani I."/>
            <person name="Ivanova N."/>
            <person name="Huntemann M."/>
            <person name="Mavromatis K."/>
            <person name="Mikhailova N."/>
            <person name="Pati A."/>
            <person name="Chen A."/>
            <person name="Palaniappan K."/>
            <person name="Land M."/>
            <person name="Brambilla E.M."/>
            <person name="Rohde M."/>
            <person name="Abt B."/>
            <person name="Verbarg S."/>
            <person name="Goker M."/>
            <person name="Bristow J."/>
            <person name="Eisen J.A."/>
            <person name="Markowitz V."/>
            <person name="Hugenholtz P."/>
            <person name="Kyrpides N.C."/>
            <person name="Klenk H.P."/>
            <person name="Woyke T."/>
        </authorList>
    </citation>
    <scope>NUCLEOTIDE SEQUENCE [LARGE SCALE GENOMIC DNA]</scope>
    <source>
        <strain evidence="6">ATCC 35100 / DSM 5205 / JP2</strain>
    </source>
</reference>
<dbReference type="EMBL" id="JH651384">
    <property type="protein sequence ID" value="EIJ36472.1"/>
    <property type="molecule type" value="Genomic_DNA"/>
</dbReference>
<dbReference type="InterPro" id="IPR005632">
    <property type="entry name" value="Chaperone_Skp"/>
</dbReference>
<dbReference type="AlphaFoldDB" id="A0A656HJR9"/>
<dbReference type="Pfam" id="PF03938">
    <property type="entry name" value="OmpH"/>
    <property type="match status" value="1"/>
</dbReference>
<evidence type="ECO:0000256" key="3">
    <source>
        <dbReference type="SAM" id="Coils"/>
    </source>
</evidence>
<dbReference type="PANTHER" id="PTHR35089">
    <property type="entry name" value="CHAPERONE PROTEIN SKP"/>
    <property type="match status" value="1"/>
</dbReference>